<protein>
    <submittedName>
        <fullName evidence="2">Uncharacterized protein</fullName>
    </submittedName>
</protein>
<dbReference type="GeneID" id="77675142"/>
<dbReference type="HOGENOM" id="CLU_1448077_0_0_1"/>
<name>A0A086J4M6_NEMA1</name>
<dbReference type="AlphaFoldDB" id="A0A086J4M6"/>
<sequence>MTVLVDTYSVPAHAIMSQLYKSICYEVRIEEVLGRSYNAPREGKKYVLLEDISPKILIAMRDVESVVYVFHREMLDEKEYKMIKYYTNELVYVEGGTIKIVNKKTKKRETYEVERIVDAATHKVTHKIKKSAKEPEKQTKSSLLSKEQAQSKDASLPYIRAQGQEEVYFPDEEEELSEDLELSEEEM</sequence>
<dbReference type="Proteomes" id="UP000054524">
    <property type="component" value="Unassembled WGS sequence"/>
</dbReference>
<proteinExistence type="predicted"/>
<keyword evidence="3" id="KW-1185">Reference proteome</keyword>
<comment type="caution">
    <text evidence="2">The sequence shown here is derived from an EMBL/GenBank/DDBJ whole genome shotgun (WGS) entry which is preliminary data.</text>
</comment>
<reference evidence="2 3" key="1">
    <citation type="journal article" date="2014" name="Genome Announc.">
        <title>Genome Sequence of the Microsporidian Species Nematocida sp1 Strain ERTm6 (ATCC PRA-372).</title>
        <authorList>
            <person name="Bakowski M.A."/>
            <person name="Priest M."/>
            <person name="Young S."/>
            <person name="Cuomo C.A."/>
            <person name="Troemel E.R."/>
        </authorList>
    </citation>
    <scope>NUCLEOTIDE SEQUENCE [LARGE SCALE GENOMIC DNA]</scope>
    <source>
        <strain evidence="2 3">ERTm6</strain>
    </source>
</reference>
<feature type="compositionally biased region" description="Acidic residues" evidence="1">
    <location>
        <begin position="168"/>
        <end position="187"/>
    </location>
</feature>
<dbReference type="RefSeq" id="XP_052905649.1">
    <property type="nucleotide sequence ID" value="XM_053047824.1"/>
</dbReference>
<gene>
    <name evidence="2" type="ORF">NESG_00169</name>
</gene>
<dbReference type="EMBL" id="AKIJ01000001">
    <property type="protein sequence ID" value="KFG27094.1"/>
    <property type="molecule type" value="Genomic_DNA"/>
</dbReference>
<dbReference type="OrthoDB" id="2193620at2759"/>
<evidence type="ECO:0000256" key="1">
    <source>
        <dbReference type="SAM" id="MobiDB-lite"/>
    </source>
</evidence>
<evidence type="ECO:0000313" key="3">
    <source>
        <dbReference type="Proteomes" id="UP000054524"/>
    </source>
</evidence>
<organism evidence="2 3">
    <name type="scientific">Nematocida ausubeli (strain ATCC PRA-371 / ERTm2)</name>
    <name type="common">Nematode killer fungus</name>
    <dbReference type="NCBI Taxonomy" id="1913371"/>
    <lineage>
        <taxon>Eukaryota</taxon>
        <taxon>Fungi</taxon>
        <taxon>Fungi incertae sedis</taxon>
        <taxon>Microsporidia</taxon>
        <taxon>Nematocida</taxon>
    </lineage>
</organism>
<accession>A0A086J4M6</accession>
<evidence type="ECO:0000313" key="2">
    <source>
        <dbReference type="EMBL" id="KFG27094.1"/>
    </source>
</evidence>
<feature type="compositionally biased region" description="Polar residues" evidence="1">
    <location>
        <begin position="140"/>
        <end position="153"/>
    </location>
</feature>
<feature type="region of interest" description="Disordered" evidence="1">
    <location>
        <begin position="127"/>
        <end position="187"/>
    </location>
</feature>